<evidence type="ECO:0000259" key="1">
    <source>
        <dbReference type="Pfam" id="PF00535"/>
    </source>
</evidence>
<dbReference type="Pfam" id="PF00535">
    <property type="entry name" value="Glycos_transf_2"/>
    <property type="match status" value="1"/>
</dbReference>
<dbReference type="EMBL" id="CZBX01000001">
    <property type="protein sequence ID" value="CUQ80600.1"/>
    <property type="molecule type" value="Genomic_DNA"/>
</dbReference>
<reference evidence="2 3" key="1">
    <citation type="submission" date="2015-09" db="EMBL/GenBank/DDBJ databases">
        <authorList>
            <consortium name="Pathogen Informatics"/>
        </authorList>
    </citation>
    <scope>NUCLEOTIDE SEQUENCE [LARGE SCALE GENOMIC DNA]</scope>
    <source>
        <strain evidence="2 3">2789STDY5834889</strain>
    </source>
</reference>
<accession>A0A174ZC19</accession>
<gene>
    <name evidence="2" type="ORF">ERS852502_00045</name>
</gene>
<organism evidence="2 3">
    <name type="scientific">[Ruminococcus] torques</name>
    <dbReference type="NCBI Taxonomy" id="33039"/>
    <lineage>
        <taxon>Bacteria</taxon>
        <taxon>Bacillati</taxon>
        <taxon>Bacillota</taxon>
        <taxon>Clostridia</taxon>
        <taxon>Lachnospirales</taxon>
        <taxon>Lachnospiraceae</taxon>
        <taxon>Mediterraneibacter</taxon>
    </lineage>
</organism>
<dbReference type="GO" id="GO:0016740">
    <property type="term" value="F:transferase activity"/>
    <property type="evidence" value="ECO:0007669"/>
    <property type="project" value="UniProtKB-KW"/>
</dbReference>
<protein>
    <submittedName>
        <fullName evidence="2">Glycosyl transferase family 2</fullName>
    </submittedName>
</protein>
<dbReference type="InterPro" id="IPR001173">
    <property type="entry name" value="Glyco_trans_2-like"/>
</dbReference>
<proteinExistence type="predicted"/>
<keyword evidence="2" id="KW-0808">Transferase</keyword>
<dbReference type="CDD" id="cd02511">
    <property type="entry name" value="Beta4Glucosyltransferase"/>
    <property type="match status" value="1"/>
</dbReference>
<evidence type="ECO:0000313" key="3">
    <source>
        <dbReference type="Proteomes" id="UP000078383"/>
    </source>
</evidence>
<evidence type="ECO:0000313" key="2">
    <source>
        <dbReference type="EMBL" id="CUQ80600.1"/>
    </source>
</evidence>
<dbReference type="RefSeq" id="WP_055170409.1">
    <property type="nucleotide sequence ID" value="NZ_CZBX01000001.1"/>
</dbReference>
<name>A0A174ZC19_9FIRM</name>
<dbReference type="SUPFAM" id="SSF53448">
    <property type="entry name" value="Nucleotide-diphospho-sugar transferases"/>
    <property type="match status" value="1"/>
</dbReference>
<dbReference type="OrthoDB" id="9815923at2"/>
<dbReference type="AlphaFoldDB" id="A0A174ZC19"/>
<sequence>MTDLTVVILTKNEEKNLRKCVESFCGVAKRFVIVDSFSTDGTEALCKELNAELQKIGSALDFYQNKWVSYADQLNWGLQNTGIDTEWSMRMDADEEIMENLATEIDEKLPNVREPVNGIILRRRVYFMGRWIKHGGRYPELLLRIFRTGKASCEMKIMDEHMILSEGTTVEFKHDLIDNNQKDLEWWTAKHNWYSNREVLDHQMTLENAMDESLEQDGTSSGQAKMKRVVKNSGYYRLPKFFRAHLYFIYRYYIKLGFLDGPEGKIFHFLQAYWYRFLVDAKIFECEKNGTKMKPQGDLKA</sequence>
<dbReference type="PANTHER" id="PTHR43630">
    <property type="entry name" value="POLY-BETA-1,6-N-ACETYL-D-GLUCOSAMINE SYNTHASE"/>
    <property type="match status" value="1"/>
</dbReference>
<dbReference type="PANTHER" id="PTHR43630:SF2">
    <property type="entry name" value="GLYCOSYLTRANSFERASE"/>
    <property type="match status" value="1"/>
</dbReference>
<dbReference type="Proteomes" id="UP000078383">
    <property type="component" value="Unassembled WGS sequence"/>
</dbReference>
<feature type="domain" description="Glycosyltransferase 2-like" evidence="1">
    <location>
        <begin position="5"/>
        <end position="136"/>
    </location>
</feature>
<dbReference type="InterPro" id="IPR029044">
    <property type="entry name" value="Nucleotide-diphossugar_trans"/>
</dbReference>
<dbReference type="Gene3D" id="3.90.550.10">
    <property type="entry name" value="Spore Coat Polysaccharide Biosynthesis Protein SpsA, Chain A"/>
    <property type="match status" value="1"/>
</dbReference>